<feature type="transmembrane region" description="Helical" evidence="12">
    <location>
        <begin position="866"/>
        <end position="889"/>
    </location>
</feature>
<evidence type="ECO:0000259" key="14">
    <source>
        <dbReference type="PROSITE" id="PS50929"/>
    </source>
</evidence>
<dbReference type="STRING" id="1043002.A0A074Y5F8"/>
<dbReference type="InterPro" id="IPR003439">
    <property type="entry name" value="ABC_transporter-like_ATP-bd"/>
</dbReference>
<dbReference type="PROSITE" id="PS50929">
    <property type="entry name" value="ABC_TM1F"/>
    <property type="match status" value="2"/>
</dbReference>
<feature type="domain" description="ABC transmembrane type-1" evidence="14">
    <location>
        <begin position="271"/>
        <end position="544"/>
    </location>
</feature>
<dbReference type="Gene3D" id="3.40.50.300">
    <property type="entry name" value="P-loop containing nucleotide triphosphate hydrolases"/>
    <property type="match status" value="2"/>
</dbReference>
<feature type="transmembrane region" description="Helical" evidence="12">
    <location>
        <begin position="909"/>
        <end position="933"/>
    </location>
</feature>
<keyword evidence="15" id="KW-0378">Hydrolase</keyword>
<feature type="domain" description="ABC transporter" evidence="13">
    <location>
        <begin position="1185"/>
        <end position="1427"/>
    </location>
</feature>
<feature type="transmembrane region" description="Helical" evidence="12">
    <location>
        <begin position="95"/>
        <end position="114"/>
    </location>
</feature>
<dbReference type="Pfam" id="PF00664">
    <property type="entry name" value="ABC_membrane"/>
    <property type="match status" value="1"/>
</dbReference>
<feature type="transmembrane region" description="Helical" evidence="12">
    <location>
        <begin position="400"/>
        <end position="418"/>
    </location>
</feature>
<dbReference type="Gene3D" id="1.20.1560.10">
    <property type="entry name" value="ABC transporter type 1, transmembrane domain"/>
    <property type="match status" value="2"/>
</dbReference>
<name>A0A074Y5F8_AURPU</name>
<feature type="transmembrane region" description="Helical" evidence="12">
    <location>
        <begin position="481"/>
        <end position="502"/>
    </location>
</feature>
<dbReference type="GO" id="GO:0005524">
    <property type="term" value="F:ATP binding"/>
    <property type="evidence" value="ECO:0007669"/>
    <property type="project" value="UniProtKB-KW"/>
</dbReference>
<dbReference type="SUPFAM" id="SSF90123">
    <property type="entry name" value="ABC transporter transmembrane region"/>
    <property type="match status" value="2"/>
</dbReference>
<dbReference type="FunFam" id="3.40.50.300:FF:002145">
    <property type="entry name" value="ABC transporter (MsbA subfamily)"/>
    <property type="match status" value="1"/>
</dbReference>
<evidence type="ECO:0000256" key="10">
    <source>
        <dbReference type="ARBA" id="ARBA00023180"/>
    </source>
</evidence>
<feature type="transmembrane region" description="Helical" evidence="12">
    <location>
        <begin position="1090"/>
        <end position="1111"/>
    </location>
</feature>
<dbReference type="InterPro" id="IPR050173">
    <property type="entry name" value="ABC_transporter_C-like"/>
</dbReference>
<dbReference type="InterPro" id="IPR044726">
    <property type="entry name" value="ABCC_6TM_D2"/>
</dbReference>
<keyword evidence="9 12" id="KW-0472">Membrane</keyword>
<feature type="transmembrane region" description="Helical" evidence="12">
    <location>
        <begin position="28"/>
        <end position="50"/>
    </location>
</feature>
<keyword evidence="7" id="KW-0067">ATP-binding</keyword>
<keyword evidence="16" id="KW-1185">Reference proteome</keyword>
<dbReference type="InterPro" id="IPR011527">
    <property type="entry name" value="ABC1_TM_dom"/>
</dbReference>
<evidence type="ECO:0000256" key="9">
    <source>
        <dbReference type="ARBA" id="ARBA00023136"/>
    </source>
</evidence>
<evidence type="ECO:0000256" key="8">
    <source>
        <dbReference type="ARBA" id="ARBA00022989"/>
    </source>
</evidence>
<proteinExistence type="inferred from homology"/>
<feature type="region of interest" description="Disordered" evidence="11">
    <location>
        <begin position="815"/>
        <end position="843"/>
    </location>
</feature>
<evidence type="ECO:0000256" key="7">
    <source>
        <dbReference type="ARBA" id="ARBA00022840"/>
    </source>
</evidence>
<evidence type="ECO:0000256" key="1">
    <source>
        <dbReference type="ARBA" id="ARBA00004651"/>
    </source>
</evidence>
<evidence type="ECO:0000259" key="13">
    <source>
        <dbReference type="PROSITE" id="PS50893"/>
    </source>
</evidence>
<protein>
    <submittedName>
        <fullName evidence="15">p-loop containing nucleoside triphosphate hydrolase protein</fullName>
    </submittedName>
</protein>
<dbReference type="InterPro" id="IPR044746">
    <property type="entry name" value="ABCC_6TM_D1"/>
</dbReference>
<dbReference type="OrthoDB" id="6500128at2759"/>
<sequence length="1430" mass="157700">MSSRNCDDSTPGVCHGGRPDLTLGLEDYVLILIPAACLLFMAPVRLRRIWGRSRKVVTPTALWWAKTISSTSFVALSLAVLIRGCIRPQTPSAEIPAEVFSFLASLVAAVLSQWEHIRSIKPSALLQLYLMVALVVQAVHVRSLWLRDEDNIKRDLGIGQIVACALFLAVESVSKESILLHRQKRSPQDTNDMFSQRLFWWLNNMFKRGYSSVLAPTDLDKMDEDLSSTDPQRRFRLQWRKHSTRNPQVGLLRVVFSAIGYDMMFPVIPRLLLLAVQFSQPYLILRFVQYIDNPSEGGTEEGILLVIATALVYVAIATFQAWYWQSVVRFQTKLRGCLISQIHDKALRSRVDVKSNPLMLMNVDVEKALFGIRPIHEFWACGLSIVVALGLLYVQVGVPFVAPLILLVVFITICSTNGKNIAPKTKLWLAATQERVSYITSVIGSMKNIKLLGITPFVLAKGNNLREKEIRAQRAIRVSSMINLVISLVNFQAATLVMYGAFAIKTHITGVPLTNSTLFTSLAVLKLFTMPLLMTIQFLPSLLQMFAALARIQEYLVTQDHSDQRTIDSEAMTHGRNIKTGISISEASVVAQIRALSCGYSEDSSMLKDITLDLQRGNLNMVVGSVGSGKSTLLKALLGEVTINSGSITIADDQIAFCSQNPWLWNGTIRENIVGADIADNSWLTKVCWACGLDQDFQELPDGIDTRVGNDGTALSGGQKNRISLARSVYSRRSLMVLDDVLAGLDTRTERLVFNRVLGPQGLLRKIGSAVVLATHAIGWLRYADTVLVIENGKLSYRGKPEDAPASFIRSHAGQPEYEAEDESDNTSPADIPMKTSRSSSVSSSITKRQANWQLYKSYFKSFGRFGFINFTFLIIGFSALQCVQQLVLKWWAGAEATSPSELGKWVGILGAITLIFVVDVFLTLWAGFIVYFPKSSLYLHLQQFTALVKVRYSAWGGKETGSITNRFSQDISIIDGQLANALLNVLAGIFDVIAMTSIIIVATPFIAATIPPLVAVFWIIQKIYLRTGKQLRIMDLEAKAPLCTHFLETVTGAATIKAFGWPKSYREKNDKLLEESQTPYYLLESVQNWLSLVLNLVVAGLATVTMAIVVKLRSTSDAGYVALALINIMDIGPILEMLVVAWTQLETSMGAIARMKEFMEDTPEEEQGKINPPSDWMTEGGITISRLEASYSDIAPSTIKDIDLQIQTGQKIAICGRTGSGKSSLASAVFGLLHISSGHLKIDDVDVTQVSQELLRSKMIALPQDAYFTTGTVRENLSLRQTDTKRSDTEMLDALSRVGLLTKFETLASADGSTWQSALDIELNPDDMLTKGQTQLFAMARAILSSGSVVLVDEATSGLDHETEATVQKLLREEFKGKTIIAIAHHLQTIVDFDVVVVLDNGKVAEMGKPSELMVTEGSLFGDLLRAAS</sequence>
<dbReference type="Pfam" id="PF00005">
    <property type="entry name" value="ABC_tran"/>
    <property type="match status" value="2"/>
</dbReference>
<feature type="transmembrane region" description="Helical" evidence="12">
    <location>
        <begin position="377"/>
        <end position="394"/>
    </location>
</feature>
<dbReference type="Pfam" id="PF24357">
    <property type="entry name" value="TMD0_ABC"/>
    <property type="match status" value="1"/>
</dbReference>
<dbReference type="PANTHER" id="PTHR24223">
    <property type="entry name" value="ATP-BINDING CASSETTE SUB-FAMILY C"/>
    <property type="match status" value="1"/>
</dbReference>
<dbReference type="SMART" id="SM00382">
    <property type="entry name" value="AAA"/>
    <property type="match status" value="2"/>
</dbReference>
<dbReference type="GO" id="GO:0016887">
    <property type="term" value="F:ATP hydrolysis activity"/>
    <property type="evidence" value="ECO:0007669"/>
    <property type="project" value="InterPro"/>
</dbReference>
<dbReference type="CDD" id="cd18580">
    <property type="entry name" value="ABC_6TM_ABCC_D2"/>
    <property type="match status" value="1"/>
</dbReference>
<keyword evidence="5 12" id="KW-0812">Transmembrane</keyword>
<keyword evidence="6" id="KW-0547">Nucleotide-binding</keyword>
<dbReference type="Proteomes" id="UP000030706">
    <property type="component" value="Unassembled WGS sequence"/>
</dbReference>
<feature type="transmembrane region" description="Helical" evidence="12">
    <location>
        <begin position="1007"/>
        <end position="1026"/>
    </location>
</feature>
<keyword evidence="10" id="KW-0325">Glycoprotein</keyword>
<reference evidence="15 16" key="1">
    <citation type="journal article" date="2014" name="BMC Genomics">
        <title>Genome sequencing of four Aureobasidium pullulans varieties: biotechnological potential, stress tolerance, and description of new species.</title>
        <authorList>
            <person name="Gostin Ar C."/>
            <person name="Ohm R.A."/>
            <person name="Kogej T."/>
            <person name="Sonjak S."/>
            <person name="Turk M."/>
            <person name="Zajc J."/>
            <person name="Zalar P."/>
            <person name="Grube M."/>
            <person name="Sun H."/>
            <person name="Han J."/>
            <person name="Sharma A."/>
            <person name="Chiniquy J."/>
            <person name="Ngan C.Y."/>
            <person name="Lipzen A."/>
            <person name="Barry K."/>
            <person name="Grigoriev I.V."/>
            <person name="Gunde-Cimerman N."/>
        </authorList>
    </citation>
    <scope>NUCLEOTIDE SEQUENCE [LARGE SCALE GENOMIC DNA]</scope>
    <source>
        <strain evidence="15 16">EXF-150</strain>
    </source>
</reference>
<dbReference type="InterPro" id="IPR017871">
    <property type="entry name" value="ABC_transporter-like_CS"/>
</dbReference>
<evidence type="ECO:0000256" key="4">
    <source>
        <dbReference type="ARBA" id="ARBA00022475"/>
    </source>
</evidence>
<accession>A0A074Y5F8</accession>
<evidence type="ECO:0000256" key="2">
    <source>
        <dbReference type="ARBA" id="ARBA00009726"/>
    </source>
</evidence>
<dbReference type="CDD" id="cd18579">
    <property type="entry name" value="ABC_6TM_ABCC_D1"/>
    <property type="match status" value="1"/>
</dbReference>
<feature type="transmembrane region" description="Helical" evidence="12">
    <location>
        <begin position="522"/>
        <end position="543"/>
    </location>
</feature>
<feature type="transmembrane region" description="Helical" evidence="12">
    <location>
        <begin position="62"/>
        <end position="83"/>
    </location>
</feature>
<evidence type="ECO:0000256" key="3">
    <source>
        <dbReference type="ARBA" id="ARBA00022448"/>
    </source>
</evidence>
<dbReference type="EMBL" id="KL584974">
    <property type="protein sequence ID" value="KEQ89437.1"/>
    <property type="molecule type" value="Genomic_DNA"/>
</dbReference>
<comment type="similarity">
    <text evidence="2">Belongs to the ABC transporter superfamily. ABCC family. Conjugate transporter (TC 3.A.1.208) subfamily.</text>
</comment>
<dbReference type="GO" id="GO:0140359">
    <property type="term" value="F:ABC-type transporter activity"/>
    <property type="evidence" value="ECO:0007669"/>
    <property type="project" value="InterPro"/>
</dbReference>
<dbReference type="SUPFAM" id="SSF52540">
    <property type="entry name" value="P-loop containing nucleoside triphosphate hydrolases"/>
    <property type="match status" value="2"/>
</dbReference>
<dbReference type="InterPro" id="IPR056227">
    <property type="entry name" value="TMD0_ABC"/>
</dbReference>
<feature type="domain" description="ABC transporter" evidence="13">
    <location>
        <begin position="584"/>
        <end position="817"/>
    </location>
</feature>
<dbReference type="PANTHER" id="PTHR24223:SF399">
    <property type="entry name" value="ABC TRANSPORTER ATNG"/>
    <property type="match status" value="1"/>
</dbReference>
<keyword evidence="3" id="KW-0813">Transport</keyword>
<dbReference type="InterPro" id="IPR027417">
    <property type="entry name" value="P-loop_NTPase"/>
</dbReference>
<dbReference type="RefSeq" id="XP_029765624.1">
    <property type="nucleotide sequence ID" value="XM_029901597.1"/>
</dbReference>
<feature type="domain" description="ABC transmembrane type-1" evidence="14">
    <location>
        <begin position="961"/>
        <end position="1148"/>
    </location>
</feature>
<dbReference type="InterPro" id="IPR003593">
    <property type="entry name" value="AAA+_ATPase"/>
</dbReference>
<evidence type="ECO:0000256" key="11">
    <source>
        <dbReference type="SAM" id="MobiDB-lite"/>
    </source>
</evidence>
<evidence type="ECO:0000256" key="5">
    <source>
        <dbReference type="ARBA" id="ARBA00022692"/>
    </source>
</evidence>
<feature type="transmembrane region" description="Helical" evidence="12">
    <location>
        <begin position="1123"/>
        <end position="1146"/>
    </location>
</feature>
<dbReference type="PROSITE" id="PS00211">
    <property type="entry name" value="ABC_TRANSPORTER_1"/>
    <property type="match status" value="1"/>
</dbReference>
<keyword evidence="8 12" id="KW-1133">Transmembrane helix</keyword>
<dbReference type="InterPro" id="IPR036640">
    <property type="entry name" value="ABC1_TM_sf"/>
</dbReference>
<dbReference type="GO" id="GO:0005886">
    <property type="term" value="C:plasma membrane"/>
    <property type="evidence" value="ECO:0007669"/>
    <property type="project" value="UniProtKB-SubCell"/>
</dbReference>
<feature type="transmembrane region" description="Helical" evidence="12">
    <location>
        <begin position="126"/>
        <end position="145"/>
    </location>
</feature>
<gene>
    <name evidence="15" type="ORF">M438DRAFT_286757</name>
</gene>
<dbReference type="PROSITE" id="PS50893">
    <property type="entry name" value="ABC_TRANSPORTER_2"/>
    <property type="match status" value="2"/>
</dbReference>
<comment type="subcellular location">
    <subcellularLocation>
        <location evidence="1">Cell membrane</location>
        <topology evidence="1">Multi-pass membrane protein</topology>
    </subcellularLocation>
</comment>
<evidence type="ECO:0000256" key="12">
    <source>
        <dbReference type="SAM" id="Phobius"/>
    </source>
</evidence>
<organism evidence="15 16">
    <name type="scientific">Aureobasidium pullulans EXF-150</name>
    <dbReference type="NCBI Taxonomy" id="1043002"/>
    <lineage>
        <taxon>Eukaryota</taxon>
        <taxon>Fungi</taxon>
        <taxon>Dikarya</taxon>
        <taxon>Ascomycota</taxon>
        <taxon>Pezizomycotina</taxon>
        <taxon>Dothideomycetes</taxon>
        <taxon>Dothideomycetidae</taxon>
        <taxon>Dothideales</taxon>
        <taxon>Saccotheciaceae</taxon>
        <taxon>Aureobasidium</taxon>
    </lineage>
</organism>
<evidence type="ECO:0000313" key="16">
    <source>
        <dbReference type="Proteomes" id="UP000030706"/>
    </source>
</evidence>
<evidence type="ECO:0000256" key="6">
    <source>
        <dbReference type="ARBA" id="ARBA00022741"/>
    </source>
</evidence>
<dbReference type="HOGENOM" id="CLU_000604_27_5_1"/>
<evidence type="ECO:0000313" key="15">
    <source>
        <dbReference type="EMBL" id="KEQ89437.1"/>
    </source>
</evidence>
<dbReference type="GeneID" id="40743903"/>
<keyword evidence="4" id="KW-1003">Cell membrane</keyword>
<feature type="transmembrane region" description="Helical" evidence="12">
    <location>
        <begin position="303"/>
        <end position="324"/>
    </location>
</feature>